<dbReference type="InterPro" id="IPR002575">
    <property type="entry name" value="Aminoglycoside_PTrfase"/>
</dbReference>
<organism evidence="2 3">
    <name type="scientific">Cylindrodendrum hubeiense</name>
    <dbReference type="NCBI Taxonomy" id="595255"/>
    <lineage>
        <taxon>Eukaryota</taxon>
        <taxon>Fungi</taxon>
        <taxon>Dikarya</taxon>
        <taxon>Ascomycota</taxon>
        <taxon>Pezizomycotina</taxon>
        <taxon>Sordariomycetes</taxon>
        <taxon>Hypocreomycetidae</taxon>
        <taxon>Hypocreales</taxon>
        <taxon>Nectriaceae</taxon>
        <taxon>Cylindrodendrum</taxon>
    </lineage>
</organism>
<evidence type="ECO:0000313" key="2">
    <source>
        <dbReference type="EMBL" id="KAF7548350.1"/>
    </source>
</evidence>
<protein>
    <recommendedName>
        <fullName evidence="1">Aminoglycoside phosphotransferase domain-containing protein</fullName>
    </recommendedName>
</protein>
<feature type="domain" description="Aminoglycoside phosphotransferase" evidence="1">
    <location>
        <begin position="158"/>
        <end position="216"/>
    </location>
</feature>
<name>A0A9P5H481_9HYPO</name>
<dbReference type="PANTHER" id="PTHR21310">
    <property type="entry name" value="AMINOGLYCOSIDE PHOSPHOTRANSFERASE-RELATED-RELATED"/>
    <property type="match status" value="1"/>
</dbReference>
<dbReference type="PANTHER" id="PTHR21310:SF37">
    <property type="entry name" value="AMINOGLYCOSIDE PHOSPHOTRANSFERASE DOMAIN-CONTAINING PROTEIN"/>
    <property type="match status" value="1"/>
</dbReference>
<dbReference type="Proteomes" id="UP000722485">
    <property type="component" value="Unassembled WGS sequence"/>
</dbReference>
<keyword evidence="3" id="KW-1185">Reference proteome</keyword>
<dbReference type="OrthoDB" id="10003767at2759"/>
<accession>A0A9P5H481</accession>
<comment type="caution">
    <text evidence="2">The sequence shown here is derived from an EMBL/GenBank/DDBJ whole genome shotgun (WGS) entry which is preliminary data.</text>
</comment>
<reference evidence="2" key="1">
    <citation type="submission" date="2020-03" db="EMBL/GenBank/DDBJ databases">
        <title>Draft Genome Sequence of Cylindrodendrum hubeiense.</title>
        <authorList>
            <person name="Buettner E."/>
            <person name="Kellner H."/>
        </authorList>
    </citation>
    <scope>NUCLEOTIDE SEQUENCE</scope>
    <source>
        <strain evidence="2">IHI 201604</strain>
    </source>
</reference>
<dbReference type="InterPro" id="IPR011009">
    <property type="entry name" value="Kinase-like_dom_sf"/>
</dbReference>
<dbReference type="AlphaFoldDB" id="A0A9P5H481"/>
<dbReference type="InterPro" id="IPR051678">
    <property type="entry name" value="AGP_Transferase"/>
</dbReference>
<dbReference type="SUPFAM" id="SSF56112">
    <property type="entry name" value="Protein kinase-like (PK-like)"/>
    <property type="match status" value="1"/>
</dbReference>
<dbReference type="Pfam" id="PF01636">
    <property type="entry name" value="APH"/>
    <property type="match status" value="1"/>
</dbReference>
<sequence>MRGSSNIFAGFQDEIVKSRVDREREAYFMSITDWDVCCLAGRYVNGYCLYFKNPKIGNFNICYFVQFDDGQRFVLRKLEFPSIGCLTKGRNGPEVSKTPATIDLNVRELEGLGPYTIQESYYAQGPLKSANDYTRMRLETSFNTFLRSRNSAPDLASGKEALYLHHRFRQFAEEWLDKNLDNGPFVLVHGDFMPWNLIVNDVMEITSVLDWEWSRIVPRQFFLPPLWLTSQTPAQLAWPSAYGKMLKDFKLLQGILMGLELGSPYSARLHDEWKQASRDCGFLVANALENSSDVEWVAYRHICSTRHEGKHEMDEFIQAFIEEDPAREELIRKKVKENDGYEEELARLRQDDSPLS</sequence>
<evidence type="ECO:0000259" key="1">
    <source>
        <dbReference type="Pfam" id="PF01636"/>
    </source>
</evidence>
<dbReference type="EMBL" id="JAANBB010000151">
    <property type="protein sequence ID" value="KAF7548350.1"/>
    <property type="molecule type" value="Genomic_DNA"/>
</dbReference>
<gene>
    <name evidence="2" type="ORF">G7Z17_g7114</name>
</gene>
<evidence type="ECO:0000313" key="3">
    <source>
        <dbReference type="Proteomes" id="UP000722485"/>
    </source>
</evidence>
<proteinExistence type="predicted"/>
<dbReference type="Gene3D" id="3.90.1200.10">
    <property type="match status" value="1"/>
</dbReference>